<accession>A0A2V1E2I5</accession>
<reference evidence="1 2" key="1">
    <citation type="journal article" date="2018" name="Sci. Rep.">
        <title>Comparative genomics provides insights into the lifestyle and reveals functional heterogeneity of dark septate endophytic fungi.</title>
        <authorList>
            <person name="Knapp D.G."/>
            <person name="Nemeth J.B."/>
            <person name="Barry K."/>
            <person name="Hainaut M."/>
            <person name="Henrissat B."/>
            <person name="Johnson J."/>
            <person name="Kuo A."/>
            <person name="Lim J.H.P."/>
            <person name="Lipzen A."/>
            <person name="Nolan M."/>
            <person name="Ohm R.A."/>
            <person name="Tamas L."/>
            <person name="Grigoriev I.V."/>
            <person name="Spatafora J.W."/>
            <person name="Nagy L.G."/>
            <person name="Kovacs G.M."/>
        </authorList>
    </citation>
    <scope>NUCLEOTIDE SEQUENCE [LARGE SCALE GENOMIC DNA]</scope>
    <source>
        <strain evidence="1 2">DSE2036</strain>
    </source>
</reference>
<organism evidence="1 2">
    <name type="scientific">Periconia macrospinosa</name>
    <dbReference type="NCBI Taxonomy" id="97972"/>
    <lineage>
        <taxon>Eukaryota</taxon>
        <taxon>Fungi</taxon>
        <taxon>Dikarya</taxon>
        <taxon>Ascomycota</taxon>
        <taxon>Pezizomycotina</taxon>
        <taxon>Dothideomycetes</taxon>
        <taxon>Pleosporomycetidae</taxon>
        <taxon>Pleosporales</taxon>
        <taxon>Massarineae</taxon>
        <taxon>Periconiaceae</taxon>
        <taxon>Periconia</taxon>
    </lineage>
</organism>
<dbReference type="AlphaFoldDB" id="A0A2V1E2I5"/>
<keyword evidence="2" id="KW-1185">Reference proteome</keyword>
<sequence length="70" mass="7670">MSSGRVISTTTITFSLSSVARGFCKHSSIRLMLFVTSSVQRCRRLPAHASCEEDSYTPTPNQANEYAIIG</sequence>
<proteinExistence type="predicted"/>
<dbReference type="Proteomes" id="UP000244855">
    <property type="component" value="Unassembled WGS sequence"/>
</dbReference>
<evidence type="ECO:0000313" key="1">
    <source>
        <dbReference type="EMBL" id="PVI04773.1"/>
    </source>
</evidence>
<dbReference type="EMBL" id="KZ805318">
    <property type="protein sequence ID" value="PVI04773.1"/>
    <property type="molecule type" value="Genomic_DNA"/>
</dbReference>
<protein>
    <submittedName>
        <fullName evidence="1">Uncharacterized protein</fullName>
    </submittedName>
</protein>
<name>A0A2V1E2I5_9PLEO</name>
<evidence type="ECO:0000313" key="2">
    <source>
        <dbReference type="Proteomes" id="UP000244855"/>
    </source>
</evidence>
<gene>
    <name evidence="1" type="ORF">DM02DRAFT_611154</name>
</gene>